<evidence type="ECO:0000256" key="3">
    <source>
        <dbReference type="ARBA" id="ARBA00022679"/>
    </source>
</evidence>
<evidence type="ECO:0000313" key="8">
    <source>
        <dbReference type="Proteomes" id="UP000183203"/>
    </source>
</evidence>
<organism evidence="7 8">
    <name type="scientific">Microbacterium enclense</name>
    <dbReference type="NCBI Taxonomy" id="993073"/>
    <lineage>
        <taxon>Bacteria</taxon>
        <taxon>Bacillati</taxon>
        <taxon>Actinomycetota</taxon>
        <taxon>Actinomycetes</taxon>
        <taxon>Micrococcales</taxon>
        <taxon>Microbacteriaceae</taxon>
        <taxon>Microbacterium</taxon>
    </lineage>
</organism>
<dbReference type="AlphaFoldDB" id="A0A1G6IGS0"/>
<keyword evidence="2" id="KW-0328">Glycosyltransferase</keyword>
<feature type="compositionally biased region" description="Low complexity" evidence="4">
    <location>
        <begin position="68"/>
        <end position="80"/>
    </location>
</feature>
<accession>A0A1G6IGS0</accession>
<protein>
    <recommendedName>
        <fullName evidence="1">D-inositol 3-phosphate glycosyltransferase</fullName>
    </recommendedName>
</protein>
<dbReference type="EMBL" id="FMYG01000003">
    <property type="protein sequence ID" value="SDC05678.1"/>
    <property type="molecule type" value="Genomic_DNA"/>
</dbReference>
<dbReference type="Gene3D" id="3.40.50.2000">
    <property type="entry name" value="Glycogen Phosphorylase B"/>
    <property type="match status" value="2"/>
</dbReference>
<name>A0A1G6IGS0_9MICO</name>
<dbReference type="PANTHER" id="PTHR45947:SF3">
    <property type="entry name" value="SULFOQUINOVOSYL TRANSFERASE SQD2"/>
    <property type="match status" value="1"/>
</dbReference>
<dbReference type="PANTHER" id="PTHR45947">
    <property type="entry name" value="SULFOQUINOVOSYL TRANSFERASE SQD2"/>
    <property type="match status" value="1"/>
</dbReference>
<feature type="compositionally biased region" description="Pro residues" evidence="4">
    <location>
        <begin position="58"/>
        <end position="67"/>
    </location>
</feature>
<feature type="region of interest" description="Disordered" evidence="4">
    <location>
        <begin position="1"/>
        <end position="80"/>
    </location>
</feature>
<dbReference type="InterPro" id="IPR028098">
    <property type="entry name" value="Glyco_trans_4-like_N"/>
</dbReference>
<dbReference type="InterPro" id="IPR050194">
    <property type="entry name" value="Glycosyltransferase_grp1"/>
</dbReference>
<feature type="compositionally biased region" description="Low complexity" evidence="4">
    <location>
        <begin position="1"/>
        <end position="57"/>
    </location>
</feature>
<dbReference type="InterPro" id="IPR001296">
    <property type="entry name" value="Glyco_trans_1"/>
</dbReference>
<dbReference type="Pfam" id="PF00534">
    <property type="entry name" value="Glycos_transf_1"/>
    <property type="match status" value="1"/>
</dbReference>
<dbReference type="STRING" id="993073.AS029_06275"/>
<dbReference type="SUPFAM" id="SSF53756">
    <property type="entry name" value="UDP-Glycosyltransferase/glycogen phosphorylase"/>
    <property type="match status" value="1"/>
</dbReference>
<evidence type="ECO:0000256" key="2">
    <source>
        <dbReference type="ARBA" id="ARBA00022676"/>
    </source>
</evidence>
<sequence length="470" mass="50160">MTTPATPADHPATGAPAEPATAAAPSASAEPTAAASSVSAEPTAAAPTSSAESAAPALTPPVEPAAPAPSASADAAASPSGDRPLRILIGADTFLPHVNGAARFAERLAAGLVARGHDVHVAAPSIGHQNGGTATETVEGQPMTVHRLPAFRFRPHDWITYVLPWRSKHYARIVLDEVKPDVVHIQSHIVIGRGLTREARKRGIPVIATNHVMAENILDFTTLPDFLDRIFVKLAWADAERTFKMTRAVTTPTRRAADFLEKTIDISGVIPISCGIDRTNYRPDLTPRDKNRLLFVGRLTTEKHIDVVLRALAQLDPSLDVTFDVVGGGDQRAKLEALAQQLGVAGRVTFHGHASEDDLRTLYSRASVFVIASIAELQSIATMEAMASGLPIVAANAVALPHLVHHGENGYLFEPGDAEELAARVTDVLTASPEERLRMQQASLDEVAVHDITRTLDTFEALYRGRPLPE</sequence>
<keyword evidence="3 7" id="KW-0808">Transferase</keyword>
<reference evidence="7 8" key="1">
    <citation type="submission" date="2016-09" db="EMBL/GenBank/DDBJ databases">
        <authorList>
            <person name="Capua I."/>
            <person name="De Benedictis P."/>
            <person name="Joannis T."/>
            <person name="Lombin L.H."/>
            <person name="Cattoli G."/>
        </authorList>
    </citation>
    <scope>NUCLEOTIDE SEQUENCE [LARGE SCALE GENOMIC DNA]</scope>
    <source>
        <strain evidence="7 8">NIO-1002</strain>
    </source>
</reference>
<dbReference type="GO" id="GO:0016757">
    <property type="term" value="F:glycosyltransferase activity"/>
    <property type="evidence" value="ECO:0007669"/>
    <property type="project" value="UniProtKB-KW"/>
</dbReference>
<feature type="domain" description="Glycosyltransferase subfamily 4-like N-terminal" evidence="6">
    <location>
        <begin position="98"/>
        <end position="278"/>
    </location>
</feature>
<evidence type="ECO:0000313" key="7">
    <source>
        <dbReference type="EMBL" id="SDC05678.1"/>
    </source>
</evidence>
<evidence type="ECO:0000256" key="4">
    <source>
        <dbReference type="SAM" id="MobiDB-lite"/>
    </source>
</evidence>
<evidence type="ECO:0000259" key="6">
    <source>
        <dbReference type="Pfam" id="PF13439"/>
    </source>
</evidence>
<gene>
    <name evidence="7" type="ORF">SAMN05216418_1513</name>
</gene>
<proteinExistence type="predicted"/>
<evidence type="ECO:0000256" key="1">
    <source>
        <dbReference type="ARBA" id="ARBA00021292"/>
    </source>
</evidence>
<feature type="domain" description="Glycosyl transferase family 1" evidence="5">
    <location>
        <begin position="280"/>
        <end position="442"/>
    </location>
</feature>
<evidence type="ECO:0000259" key="5">
    <source>
        <dbReference type="Pfam" id="PF00534"/>
    </source>
</evidence>
<dbReference type="Proteomes" id="UP000183203">
    <property type="component" value="Unassembled WGS sequence"/>
</dbReference>
<dbReference type="GO" id="GO:1901137">
    <property type="term" value="P:carbohydrate derivative biosynthetic process"/>
    <property type="evidence" value="ECO:0007669"/>
    <property type="project" value="UniProtKB-ARBA"/>
</dbReference>
<dbReference type="Pfam" id="PF13439">
    <property type="entry name" value="Glyco_transf_4"/>
    <property type="match status" value="1"/>
</dbReference>